<accession>A0A834XQ27</accession>
<evidence type="ECO:0000256" key="1">
    <source>
        <dbReference type="ARBA" id="ARBA00004514"/>
    </source>
</evidence>
<evidence type="ECO:0000256" key="5">
    <source>
        <dbReference type="ARBA" id="ARBA00044345"/>
    </source>
</evidence>
<comment type="similarity">
    <text evidence="2">Belongs to the eIF-2B gamma/epsilon subunits family.</text>
</comment>
<dbReference type="SUPFAM" id="SSF53448">
    <property type="entry name" value="Nucleotide-diphospho-sugar transferases"/>
    <property type="match status" value="1"/>
</dbReference>
<dbReference type="PROSITE" id="PS51363">
    <property type="entry name" value="W2"/>
    <property type="match status" value="1"/>
</dbReference>
<dbReference type="GO" id="GO:0005851">
    <property type="term" value="C:eukaryotic translation initiation factor 2B complex"/>
    <property type="evidence" value="ECO:0007669"/>
    <property type="project" value="TreeGrafter"/>
</dbReference>
<dbReference type="InterPro" id="IPR056764">
    <property type="entry name" value="LbH_EIF2B3/5"/>
</dbReference>
<feature type="domain" description="W2" evidence="8">
    <location>
        <begin position="484"/>
        <end position="663"/>
    </location>
</feature>
<comment type="subcellular location">
    <subcellularLocation>
        <location evidence="1">Cytoplasm</location>
        <location evidence="1">Cytosol</location>
    </subcellularLocation>
</comment>
<dbReference type="InterPro" id="IPR003307">
    <property type="entry name" value="W2_domain"/>
</dbReference>
<organism evidence="9 10">
    <name type="scientific">Aphidius gifuensis</name>
    <name type="common">Parasitoid wasp</name>
    <dbReference type="NCBI Taxonomy" id="684658"/>
    <lineage>
        <taxon>Eukaryota</taxon>
        <taxon>Metazoa</taxon>
        <taxon>Ecdysozoa</taxon>
        <taxon>Arthropoda</taxon>
        <taxon>Hexapoda</taxon>
        <taxon>Insecta</taxon>
        <taxon>Pterygota</taxon>
        <taxon>Neoptera</taxon>
        <taxon>Endopterygota</taxon>
        <taxon>Hymenoptera</taxon>
        <taxon>Apocrita</taxon>
        <taxon>Ichneumonoidea</taxon>
        <taxon>Braconidae</taxon>
        <taxon>Aphidiinae</taxon>
        <taxon>Aphidius</taxon>
    </lineage>
</organism>
<dbReference type="SMART" id="SM00515">
    <property type="entry name" value="eIF5C"/>
    <property type="match status" value="1"/>
</dbReference>
<evidence type="ECO:0000256" key="4">
    <source>
        <dbReference type="ARBA" id="ARBA00044144"/>
    </source>
</evidence>
<feature type="compositionally biased region" description="Acidic residues" evidence="7">
    <location>
        <begin position="444"/>
        <end position="476"/>
    </location>
</feature>
<protein>
    <recommendedName>
        <fullName evidence="4">Translation initiation factor eIF2B subunit epsilon</fullName>
    </recommendedName>
    <alternativeName>
        <fullName evidence="5">eIF2B GDP-GTP exchange factor subunit epsilon</fullName>
    </alternativeName>
</protein>
<dbReference type="Pfam" id="PF02020">
    <property type="entry name" value="W2"/>
    <property type="match status" value="1"/>
</dbReference>
<dbReference type="AlphaFoldDB" id="A0A834XQ27"/>
<dbReference type="InterPro" id="IPR051956">
    <property type="entry name" value="eIF2B_epsilon"/>
</dbReference>
<sequence>MSKKDLKQEVLQALVIADDFKNNLTPLDTIYPSILTPVVNINLFDYLIKTLEQCGVQEVFLYCSNYIDDLKNYITNKNYKNIIVSLVLSEGCRSFGDALRDIDAKGIIRGDFILIRGDAFINANLSLHMDLHKAKREKDKGNAMTLILRNIGSTNQSLLKNESCIVVANKQNKRILFYQKPDLHEKKIKFELEWFLEHEEIVINTGYIDTHVYMCSSAVLPLFADNFDFQTMEDFIKGVLMNEEILDSRIYWQSLKSDEYALPITSWSAYHILSHDILQRQAYPLTPDVLPPLQARGCILENQTIIGKKSILGKNTKIIRSVIGENCIIGDNVKIENSYIFNNIKISNNCIIKNSVLLNNCIVETNGKLDACILSNDVTILNPDSSYDYTIFQYNYQQKIIQSKKMYEKNTSDDDDNDDDNDNDNSNKNFVYFKKKLIDVGVVGDDEDDNNDEPTTDDNDEENYDNDYEDDDEDDDSRLNSPVPDDTDVFLSEVIDSLLRGYQDKLNCDNLILEINSSRYAYNVSVREVSYNVVKAILMLPFHYLNDNKTQINNVNYQKVLMVMINYFHAILLNYIKSDDAQDDCLKAFEEVAASTNELLTITRNILHIFYDKDILSEDKIIDWYKLDANTDENDQDIHQKIRLAAQPFITWLQEAEEDSSSESDDD</sequence>
<dbReference type="OrthoDB" id="424572at2759"/>
<dbReference type="GO" id="GO:0005085">
    <property type="term" value="F:guanyl-nucleotide exchange factor activity"/>
    <property type="evidence" value="ECO:0007669"/>
    <property type="project" value="InterPro"/>
</dbReference>
<dbReference type="Pfam" id="PF25084">
    <property type="entry name" value="LbH_EIF2B"/>
    <property type="match status" value="1"/>
</dbReference>
<dbReference type="GO" id="GO:0003743">
    <property type="term" value="F:translation initiation factor activity"/>
    <property type="evidence" value="ECO:0007669"/>
    <property type="project" value="TreeGrafter"/>
</dbReference>
<dbReference type="Gene3D" id="2.160.10.10">
    <property type="entry name" value="Hexapeptide repeat proteins"/>
    <property type="match status" value="1"/>
</dbReference>
<dbReference type="Gene3D" id="3.90.550.10">
    <property type="entry name" value="Spore Coat Polysaccharide Biosynthesis Protein SpsA, Chain A"/>
    <property type="match status" value="1"/>
</dbReference>
<dbReference type="EMBL" id="JACMRX010000004">
    <property type="protein sequence ID" value="KAF7991333.1"/>
    <property type="molecule type" value="Genomic_DNA"/>
</dbReference>
<dbReference type="InterPro" id="IPR029044">
    <property type="entry name" value="Nucleotide-diphossugar_trans"/>
</dbReference>
<gene>
    <name evidence="9" type="ORF">HCN44_002895</name>
</gene>
<dbReference type="InterPro" id="IPR016024">
    <property type="entry name" value="ARM-type_fold"/>
</dbReference>
<evidence type="ECO:0000256" key="6">
    <source>
        <dbReference type="ARBA" id="ARBA00046432"/>
    </source>
</evidence>
<feature type="region of interest" description="Disordered" evidence="7">
    <location>
        <begin position="443"/>
        <end position="485"/>
    </location>
</feature>
<dbReference type="GO" id="GO:0031369">
    <property type="term" value="F:translation initiation factor binding"/>
    <property type="evidence" value="ECO:0007669"/>
    <property type="project" value="InterPro"/>
</dbReference>
<dbReference type="PANTHER" id="PTHR45887:SF1">
    <property type="entry name" value="TRANSLATION INITIATION FACTOR EIF-2B SUBUNIT EPSILON"/>
    <property type="match status" value="1"/>
</dbReference>
<name>A0A834XQ27_APHGI</name>
<keyword evidence="10" id="KW-1185">Reference proteome</keyword>
<dbReference type="Proteomes" id="UP000639338">
    <property type="component" value="Unassembled WGS sequence"/>
</dbReference>
<proteinExistence type="inferred from homology"/>
<comment type="caution">
    <text evidence="9">The sequence shown here is derived from an EMBL/GenBank/DDBJ whole genome shotgun (WGS) entry which is preliminary data.</text>
</comment>
<reference evidence="9 10" key="1">
    <citation type="submission" date="2020-08" db="EMBL/GenBank/DDBJ databases">
        <title>Aphidius gifuensis genome sequencing and assembly.</title>
        <authorList>
            <person name="Du Z."/>
        </authorList>
    </citation>
    <scope>NUCLEOTIDE SEQUENCE [LARGE SCALE GENOMIC DNA]</scope>
    <source>
        <strain evidence="9">YNYX2018</strain>
        <tissue evidence="9">Adults</tissue>
    </source>
</reference>
<keyword evidence="3" id="KW-0963">Cytoplasm</keyword>
<comment type="subunit">
    <text evidence="6">Component of the translation initiation factor 2B (eIF2B) complex which is a heterodecamer of two sets of five different subunits: alpha, beta, gamma, delta and epsilon. Subunits alpha, beta and delta comprise a regulatory subcomplex and subunits epsilon and gamma comprise a catalytic subcomplex. Within the complex, the hexameric regulatory complex resides at the center, with the two heterodimeric catalytic subcomplexes bound on opposite sides.</text>
</comment>
<evidence type="ECO:0000313" key="9">
    <source>
        <dbReference type="EMBL" id="KAF7991333.1"/>
    </source>
</evidence>
<evidence type="ECO:0000313" key="10">
    <source>
        <dbReference type="Proteomes" id="UP000639338"/>
    </source>
</evidence>
<evidence type="ECO:0000256" key="7">
    <source>
        <dbReference type="SAM" id="MobiDB-lite"/>
    </source>
</evidence>
<dbReference type="PANTHER" id="PTHR45887">
    <property type="entry name" value="TRANSLATION INITIATION FACTOR EIF-2B SUBUNIT EPSILON"/>
    <property type="match status" value="1"/>
</dbReference>
<dbReference type="Gene3D" id="1.25.40.180">
    <property type="match status" value="1"/>
</dbReference>
<evidence type="ECO:0000259" key="8">
    <source>
        <dbReference type="PROSITE" id="PS51363"/>
    </source>
</evidence>
<evidence type="ECO:0000256" key="2">
    <source>
        <dbReference type="ARBA" id="ARBA00007878"/>
    </source>
</evidence>
<dbReference type="GO" id="GO:0005829">
    <property type="term" value="C:cytosol"/>
    <property type="evidence" value="ECO:0007669"/>
    <property type="project" value="UniProtKB-SubCell"/>
</dbReference>
<dbReference type="FunFam" id="1.25.40.180:FF:000022">
    <property type="entry name" value="Translation initiation factor eIF-2B epsilon subunit"/>
    <property type="match status" value="1"/>
</dbReference>
<dbReference type="SUPFAM" id="SSF48371">
    <property type="entry name" value="ARM repeat"/>
    <property type="match status" value="1"/>
</dbReference>
<dbReference type="InterPro" id="IPR044123">
    <property type="entry name" value="W2_eIF2B_epsilon"/>
</dbReference>
<dbReference type="CDD" id="cd11558">
    <property type="entry name" value="W2_eIF2B_epsilon"/>
    <property type="match status" value="1"/>
</dbReference>
<evidence type="ECO:0000256" key="3">
    <source>
        <dbReference type="ARBA" id="ARBA00022490"/>
    </source>
</evidence>